<feature type="domain" description="EamA" evidence="8">
    <location>
        <begin position="94"/>
        <end position="226"/>
    </location>
</feature>
<dbReference type="Pfam" id="PF00892">
    <property type="entry name" value="EamA"/>
    <property type="match status" value="1"/>
</dbReference>
<feature type="region of interest" description="Disordered" evidence="6">
    <location>
        <begin position="430"/>
        <end position="449"/>
    </location>
</feature>
<comment type="caution">
    <text evidence="9">The sequence shown here is derived from an EMBL/GenBank/DDBJ whole genome shotgun (WGS) entry which is preliminary data.</text>
</comment>
<feature type="transmembrane region" description="Helical" evidence="7">
    <location>
        <begin position="368"/>
        <end position="389"/>
    </location>
</feature>
<feature type="transmembrane region" description="Helical" evidence="7">
    <location>
        <begin position="92"/>
        <end position="108"/>
    </location>
</feature>
<feature type="transmembrane region" description="Helical" evidence="7">
    <location>
        <begin position="180"/>
        <end position="202"/>
    </location>
</feature>
<feature type="transmembrane region" description="Helical" evidence="7">
    <location>
        <begin position="311"/>
        <end position="333"/>
    </location>
</feature>
<dbReference type="PANTHER" id="PTHR22911">
    <property type="entry name" value="ACYL-MALONYL CONDENSING ENZYME-RELATED"/>
    <property type="match status" value="1"/>
</dbReference>
<dbReference type="SUPFAM" id="SSF103481">
    <property type="entry name" value="Multidrug resistance efflux transporter EmrE"/>
    <property type="match status" value="1"/>
</dbReference>
<comment type="similarity">
    <text evidence="2">Belongs to the drug/metabolite transporter (DMT) superfamily. Plant drug/metabolite exporter (P-DME) (TC 2.A.7.4) family.</text>
</comment>
<comment type="subcellular location">
    <subcellularLocation>
        <location evidence="1">Membrane</location>
        <topology evidence="1">Multi-pass membrane protein</topology>
    </subcellularLocation>
</comment>
<dbReference type="InterPro" id="IPR037185">
    <property type="entry name" value="EmrE-like"/>
</dbReference>
<evidence type="ECO:0000256" key="5">
    <source>
        <dbReference type="ARBA" id="ARBA00023136"/>
    </source>
</evidence>
<keyword evidence="3 7" id="KW-0812">Transmembrane</keyword>
<evidence type="ECO:0000256" key="1">
    <source>
        <dbReference type="ARBA" id="ARBA00004141"/>
    </source>
</evidence>
<organism evidence="9 10">
    <name type="scientific">Hibiscus sabdariffa</name>
    <name type="common">roselle</name>
    <dbReference type="NCBI Taxonomy" id="183260"/>
    <lineage>
        <taxon>Eukaryota</taxon>
        <taxon>Viridiplantae</taxon>
        <taxon>Streptophyta</taxon>
        <taxon>Embryophyta</taxon>
        <taxon>Tracheophyta</taxon>
        <taxon>Spermatophyta</taxon>
        <taxon>Magnoliopsida</taxon>
        <taxon>eudicotyledons</taxon>
        <taxon>Gunneridae</taxon>
        <taxon>Pentapetalae</taxon>
        <taxon>rosids</taxon>
        <taxon>malvids</taxon>
        <taxon>Malvales</taxon>
        <taxon>Malvaceae</taxon>
        <taxon>Malvoideae</taxon>
        <taxon>Hibiscus</taxon>
    </lineage>
</organism>
<reference evidence="9 10" key="1">
    <citation type="journal article" date="2024" name="G3 (Bethesda)">
        <title>Genome assembly of Hibiscus sabdariffa L. provides insights into metabolisms of medicinal natural products.</title>
        <authorList>
            <person name="Kim T."/>
        </authorList>
    </citation>
    <scope>NUCLEOTIDE SEQUENCE [LARGE SCALE GENOMIC DNA]</scope>
    <source>
        <strain evidence="9">TK-2024</strain>
        <tissue evidence="9">Old leaves</tissue>
    </source>
</reference>
<gene>
    <name evidence="9" type="ORF">V6N11_060033</name>
</gene>
<proteinExistence type="inferred from homology"/>
<evidence type="ECO:0000313" key="10">
    <source>
        <dbReference type="Proteomes" id="UP001396334"/>
    </source>
</evidence>
<dbReference type="Proteomes" id="UP001396334">
    <property type="component" value="Unassembled WGS sequence"/>
</dbReference>
<evidence type="ECO:0000256" key="2">
    <source>
        <dbReference type="ARBA" id="ARBA00007635"/>
    </source>
</evidence>
<dbReference type="EMBL" id="JBBPBN010000090">
    <property type="protein sequence ID" value="KAK8981361.1"/>
    <property type="molecule type" value="Genomic_DNA"/>
</dbReference>
<protein>
    <recommendedName>
        <fullName evidence="8">EamA domain-containing protein</fullName>
    </recommendedName>
</protein>
<feature type="transmembrane region" description="Helical" evidence="7">
    <location>
        <begin position="120"/>
        <end position="141"/>
    </location>
</feature>
<feature type="transmembrane region" description="Helical" evidence="7">
    <location>
        <begin position="253"/>
        <end position="273"/>
    </location>
</feature>
<name>A0ABR2NZ71_9ROSI</name>
<feature type="transmembrane region" description="Helical" evidence="7">
    <location>
        <begin position="209"/>
        <end position="230"/>
    </location>
</feature>
<evidence type="ECO:0000313" key="9">
    <source>
        <dbReference type="EMBL" id="KAK8981361.1"/>
    </source>
</evidence>
<evidence type="ECO:0000259" key="8">
    <source>
        <dbReference type="Pfam" id="PF00892"/>
    </source>
</evidence>
<accession>A0ABR2NZ71</accession>
<evidence type="ECO:0000256" key="3">
    <source>
        <dbReference type="ARBA" id="ARBA00022692"/>
    </source>
</evidence>
<evidence type="ECO:0000256" key="4">
    <source>
        <dbReference type="ARBA" id="ARBA00022989"/>
    </source>
</evidence>
<dbReference type="InterPro" id="IPR000620">
    <property type="entry name" value="EamA_dom"/>
</dbReference>
<keyword evidence="10" id="KW-1185">Reference proteome</keyword>
<dbReference type="PANTHER" id="PTHR22911:SF6">
    <property type="entry name" value="SOLUTE CARRIER FAMILY 35 MEMBER G1"/>
    <property type="match status" value="1"/>
</dbReference>
<keyword evidence="5 7" id="KW-0472">Membrane</keyword>
<feature type="transmembrane region" description="Helical" evidence="7">
    <location>
        <begin position="157"/>
        <end position="174"/>
    </location>
</feature>
<feature type="transmembrane region" description="Helical" evidence="7">
    <location>
        <begin position="285"/>
        <end position="305"/>
    </location>
</feature>
<sequence>MAASADASTDDGNHTVELIVLDDSEPAANGSSLASSSEEITPLLTQIERPKINIFSVSRSRRKPRELVIQVPETEISPVSLFLSWAWNGSRYSGLVCIAFSSIIYFVMEILSDNFTAQSIPLFETAFVRCTITLILSYLWLRRIGQPIFGATHPRKLLVLRAVVGYLSLLSFIYCIQRIPFSLAILLSFTTPIMASIMARIILHEKLKIAEIGGLACSFSGMLFIFQQMLTTQGGLHKTVEASHSSFGGSKHIYAALIGCISSITGGISYCLIKAAAKASDQPVATVLAFGILASPAAGICTFAFEEFVLPSLYSLSLMLALGILSFLAEVFLARGLQLEKISRAANVLFVEAALSQLWGIGTSSIAPSLGGLVGCLLILISVSFTMYFGPEKEMESTGSYQQAKHGICFGPIIASPVTALGYRRRGIGPNNSKTIANPQRPVSNHSNRVTCIEDAPKFPTRHQAPKNKNQRA</sequence>
<keyword evidence="4 7" id="KW-1133">Transmembrane helix</keyword>
<evidence type="ECO:0000256" key="6">
    <source>
        <dbReference type="SAM" id="MobiDB-lite"/>
    </source>
</evidence>
<evidence type="ECO:0000256" key="7">
    <source>
        <dbReference type="SAM" id="Phobius"/>
    </source>
</evidence>